<dbReference type="AlphaFoldDB" id="A0ABD5VMT8"/>
<dbReference type="Proteomes" id="UP001596395">
    <property type="component" value="Unassembled WGS sequence"/>
</dbReference>
<evidence type="ECO:0000313" key="2">
    <source>
        <dbReference type="Proteomes" id="UP001596395"/>
    </source>
</evidence>
<organism evidence="1 2">
    <name type="scientific">Halorubellus litoreus</name>
    <dbReference type="NCBI Taxonomy" id="755308"/>
    <lineage>
        <taxon>Archaea</taxon>
        <taxon>Methanobacteriati</taxon>
        <taxon>Methanobacteriota</taxon>
        <taxon>Stenosarchaea group</taxon>
        <taxon>Halobacteria</taxon>
        <taxon>Halobacteriales</taxon>
        <taxon>Halorubellaceae</taxon>
        <taxon>Halorubellus</taxon>
    </lineage>
</organism>
<protein>
    <submittedName>
        <fullName evidence="1">Uncharacterized protein</fullName>
    </submittedName>
</protein>
<dbReference type="EMBL" id="JBHSXN010000004">
    <property type="protein sequence ID" value="MFC6954804.1"/>
    <property type="molecule type" value="Genomic_DNA"/>
</dbReference>
<sequence>MKLAEWSRVTLVHRAFDLPFVVLEEIATIPSKRSTARFRDVGTSGIAT</sequence>
<accession>A0ABD5VMT8</accession>
<keyword evidence="2" id="KW-1185">Reference proteome</keyword>
<name>A0ABD5VMT8_9EURY</name>
<evidence type="ECO:0000313" key="1">
    <source>
        <dbReference type="EMBL" id="MFC6954804.1"/>
    </source>
</evidence>
<proteinExistence type="predicted"/>
<reference evidence="1 2" key="1">
    <citation type="journal article" date="2019" name="Int. J. Syst. Evol. Microbiol.">
        <title>The Global Catalogue of Microorganisms (GCM) 10K type strain sequencing project: providing services to taxonomists for standard genome sequencing and annotation.</title>
        <authorList>
            <consortium name="The Broad Institute Genomics Platform"/>
            <consortium name="The Broad Institute Genome Sequencing Center for Infectious Disease"/>
            <person name="Wu L."/>
            <person name="Ma J."/>
        </authorList>
    </citation>
    <scope>NUCLEOTIDE SEQUENCE [LARGE SCALE GENOMIC DNA]</scope>
    <source>
        <strain evidence="1 2">GX26</strain>
    </source>
</reference>
<dbReference type="RefSeq" id="WP_336351747.1">
    <property type="nucleotide sequence ID" value="NZ_JAZAQL010000004.1"/>
</dbReference>
<comment type="caution">
    <text evidence="1">The sequence shown here is derived from an EMBL/GenBank/DDBJ whole genome shotgun (WGS) entry which is preliminary data.</text>
</comment>
<gene>
    <name evidence="1" type="ORF">ACFQGB_18205</name>
</gene>